<dbReference type="GO" id="GO:0042158">
    <property type="term" value="P:lipoprotein biosynthetic process"/>
    <property type="evidence" value="ECO:0007669"/>
    <property type="project" value="UniProtKB-UniRule"/>
</dbReference>
<feature type="transmembrane region" description="Helical" evidence="9">
    <location>
        <begin position="504"/>
        <end position="521"/>
    </location>
</feature>
<dbReference type="InterPro" id="IPR045378">
    <property type="entry name" value="LNT_N"/>
</dbReference>
<organism evidence="11 12">
    <name type="scientific">Candidatus Liberibacter ctenarytainae</name>
    <dbReference type="NCBI Taxonomy" id="2020335"/>
    <lineage>
        <taxon>Bacteria</taxon>
        <taxon>Pseudomonadati</taxon>
        <taxon>Pseudomonadota</taxon>
        <taxon>Alphaproteobacteria</taxon>
        <taxon>Hyphomicrobiales</taxon>
        <taxon>Rhizobiaceae</taxon>
        <taxon>Liberibacter</taxon>
    </lineage>
</organism>
<dbReference type="InterPro" id="IPR036526">
    <property type="entry name" value="C-N_Hydrolase_sf"/>
</dbReference>
<feature type="transmembrane region" description="Helical" evidence="9">
    <location>
        <begin position="71"/>
        <end position="89"/>
    </location>
</feature>
<comment type="function">
    <text evidence="9">Catalyzes the phospholipid dependent N-acylation of the N-terminal cysteine of apolipoprotein, the last step in lipoprotein maturation.</text>
</comment>
<evidence type="ECO:0000256" key="7">
    <source>
        <dbReference type="ARBA" id="ARBA00023136"/>
    </source>
</evidence>
<sequence length="522" mass="57972">MGNIAGKIMLLSGGKRCFVAILAGVLSALSISPSDFFIASFVSFTLLVWLLDGISSVFGRGSSINGIGSSFFIGWLFGVGYFVAGMWWVKEVLVEHASVFLPSWIIVIFCLSIPLFLAIFHGIATSLASLFWFEGVGRICIIACSFGFSEWLRSFLLGGGTWNSIGYAMMPIPVMMQSIHWIGLFGMNALSVFCFASPALFGTRQDLKIGMGMSSLLLIAHITYGMWTLELDSGSAQNFEKNWPVVRIVQPGINPKSTEDYEKILERYLSLTAIPVSSGEKEPSIIIWASIHFPVDRPQLLQRISSVLKKGQILVIGLPQQEREILDGKEHYYKSVYGIDSKGNILTSISARHLVPFAEYLPFRNILKTLRFDLSQFPKDYSAFPHSSILELSGQMKLYPLIFSDALFHQEVNDDLKTVNAILNIADDLWFTSNMRGSYQDLRYASIQAVEIGLPLIRVTNNGISAFIDSKGRILSSLSISKGASIDIYFQPTVTSAINSEIRVRNFWIIEIILFVLAIIAL</sequence>
<comment type="caution">
    <text evidence="11">The sequence shown here is derived from an EMBL/GenBank/DDBJ whole genome shotgun (WGS) entry which is preliminary data.</text>
</comment>
<comment type="similarity">
    <text evidence="2 9">Belongs to the CN hydrolase family. Apolipoprotein N-acyltransferase subfamily.</text>
</comment>
<evidence type="ECO:0000256" key="9">
    <source>
        <dbReference type="HAMAP-Rule" id="MF_01148"/>
    </source>
</evidence>
<dbReference type="Pfam" id="PF20154">
    <property type="entry name" value="LNT_N"/>
    <property type="match status" value="1"/>
</dbReference>
<comment type="subcellular location">
    <subcellularLocation>
        <location evidence="1 9">Cell membrane</location>
        <topology evidence="1 9">Multi-pass membrane protein</topology>
    </subcellularLocation>
</comment>
<keyword evidence="6 9" id="KW-1133">Transmembrane helix</keyword>
<dbReference type="EMBL" id="SEOL01000002">
    <property type="protein sequence ID" value="MBL0848829.1"/>
    <property type="molecule type" value="Genomic_DNA"/>
</dbReference>
<evidence type="ECO:0000313" key="12">
    <source>
        <dbReference type="Proteomes" id="UP000736856"/>
    </source>
</evidence>
<evidence type="ECO:0000256" key="6">
    <source>
        <dbReference type="ARBA" id="ARBA00022989"/>
    </source>
</evidence>
<accession>A0A937AIT4</accession>
<feature type="transmembrane region" description="Helical" evidence="9">
    <location>
        <begin position="179"/>
        <end position="202"/>
    </location>
</feature>
<protein>
    <recommendedName>
        <fullName evidence="9">Apolipoprotein N-acyltransferase</fullName>
        <shortName evidence="9">ALP N-acyltransferase</shortName>
        <ecNumber evidence="9">2.3.1.269</ecNumber>
    </recommendedName>
</protein>
<evidence type="ECO:0000256" key="2">
    <source>
        <dbReference type="ARBA" id="ARBA00010065"/>
    </source>
</evidence>
<name>A0A937AIT4_9HYPH</name>
<dbReference type="HAMAP" id="MF_01148">
    <property type="entry name" value="Lnt"/>
    <property type="match status" value="1"/>
</dbReference>
<keyword evidence="8 9" id="KW-0012">Acyltransferase</keyword>
<dbReference type="NCBIfam" id="TIGR00546">
    <property type="entry name" value="lnt"/>
    <property type="match status" value="1"/>
</dbReference>
<comment type="pathway">
    <text evidence="9">Protein modification; lipoprotein biosynthesis (N-acyl transfer).</text>
</comment>
<dbReference type="SUPFAM" id="SSF56317">
    <property type="entry name" value="Carbon-nitrogen hydrolase"/>
    <property type="match status" value="1"/>
</dbReference>
<dbReference type="PROSITE" id="PS50263">
    <property type="entry name" value="CN_HYDROLASE"/>
    <property type="match status" value="1"/>
</dbReference>
<evidence type="ECO:0000256" key="5">
    <source>
        <dbReference type="ARBA" id="ARBA00022692"/>
    </source>
</evidence>
<feature type="domain" description="CN hydrolase" evidence="10">
    <location>
        <begin position="246"/>
        <end position="496"/>
    </location>
</feature>
<keyword evidence="3 9" id="KW-1003">Cell membrane</keyword>
<evidence type="ECO:0000259" key="10">
    <source>
        <dbReference type="PROSITE" id="PS50263"/>
    </source>
</evidence>
<dbReference type="GO" id="GO:0005886">
    <property type="term" value="C:plasma membrane"/>
    <property type="evidence" value="ECO:0007669"/>
    <property type="project" value="UniProtKB-SubCell"/>
</dbReference>
<proteinExistence type="inferred from homology"/>
<dbReference type="PANTHER" id="PTHR38686">
    <property type="entry name" value="APOLIPOPROTEIN N-ACYLTRANSFERASE"/>
    <property type="match status" value="1"/>
</dbReference>
<feature type="transmembrane region" description="Helical" evidence="9">
    <location>
        <begin position="101"/>
        <end position="120"/>
    </location>
</feature>
<dbReference type="Gene3D" id="3.60.110.10">
    <property type="entry name" value="Carbon-nitrogen hydrolase"/>
    <property type="match status" value="1"/>
</dbReference>
<dbReference type="InterPro" id="IPR004563">
    <property type="entry name" value="Apolipo_AcylTrfase"/>
</dbReference>
<evidence type="ECO:0000256" key="3">
    <source>
        <dbReference type="ARBA" id="ARBA00022475"/>
    </source>
</evidence>
<gene>
    <name evidence="9 11" type="primary">lnt</name>
    <name evidence="11" type="ORF">EU981_01825</name>
</gene>
<evidence type="ECO:0000256" key="1">
    <source>
        <dbReference type="ARBA" id="ARBA00004651"/>
    </source>
</evidence>
<keyword evidence="4 9" id="KW-0808">Transferase</keyword>
<dbReference type="Pfam" id="PF00795">
    <property type="entry name" value="CN_hydrolase"/>
    <property type="match status" value="1"/>
</dbReference>
<dbReference type="GO" id="GO:0016410">
    <property type="term" value="F:N-acyltransferase activity"/>
    <property type="evidence" value="ECO:0007669"/>
    <property type="project" value="UniProtKB-UniRule"/>
</dbReference>
<dbReference type="AlphaFoldDB" id="A0A937AIT4"/>
<evidence type="ECO:0000313" key="11">
    <source>
        <dbReference type="EMBL" id="MBL0848829.1"/>
    </source>
</evidence>
<keyword evidence="7 9" id="KW-0472">Membrane</keyword>
<evidence type="ECO:0000256" key="8">
    <source>
        <dbReference type="ARBA" id="ARBA00023315"/>
    </source>
</evidence>
<feature type="transmembrane region" description="Helical" evidence="9">
    <location>
        <begin position="127"/>
        <end position="148"/>
    </location>
</feature>
<dbReference type="PANTHER" id="PTHR38686:SF1">
    <property type="entry name" value="APOLIPOPROTEIN N-ACYLTRANSFERASE"/>
    <property type="match status" value="1"/>
</dbReference>
<reference evidence="11" key="1">
    <citation type="submission" date="2019-02" db="EMBL/GenBank/DDBJ databases">
        <title>A novel Candidatus Liberibacter species associated with the New Zealand native fuchsia psyllid, Ctenarytaina fuchsiae.</title>
        <authorList>
            <person name="Thompson S.M."/>
            <person name="Jorgensen N."/>
            <person name="David C."/>
            <person name="Bulman S.R."/>
            <person name="Smith G.R."/>
        </authorList>
    </citation>
    <scope>NUCLEOTIDE SEQUENCE</scope>
    <source>
        <strain evidence="11">Oxford</strain>
    </source>
</reference>
<dbReference type="Proteomes" id="UP000736856">
    <property type="component" value="Unassembled WGS sequence"/>
</dbReference>
<dbReference type="InterPro" id="IPR003010">
    <property type="entry name" value="C-N_Hydrolase"/>
</dbReference>
<evidence type="ECO:0000256" key="4">
    <source>
        <dbReference type="ARBA" id="ARBA00022679"/>
    </source>
</evidence>
<dbReference type="EC" id="2.3.1.269" evidence="9"/>
<feature type="transmembrane region" description="Helical" evidence="9">
    <location>
        <begin position="40"/>
        <end position="59"/>
    </location>
</feature>
<comment type="catalytic activity">
    <reaction evidence="9">
        <text>N-terminal S-1,2-diacyl-sn-glyceryl-L-cysteinyl-[lipoprotein] + a glycerophospholipid = N-acyl-S-1,2-diacyl-sn-glyceryl-L-cysteinyl-[lipoprotein] + a 2-acyl-sn-glycero-3-phospholipid + H(+)</text>
        <dbReference type="Rhea" id="RHEA:48228"/>
        <dbReference type="Rhea" id="RHEA-COMP:14681"/>
        <dbReference type="Rhea" id="RHEA-COMP:14684"/>
        <dbReference type="ChEBI" id="CHEBI:15378"/>
        <dbReference type="ChEBI" id="CHEBI:136912"/>
        <dbReference type="ChEBI" id="CHEBI:140656"/>
        <dbReference type="ChEBI" id="CHEBI:140657"/>
        <dbReference type="ChEBI" id="CHEBI:140660"/>
        <dbReference type="EC" id="2.3.1.269"/>
    </reaction>
</comment>
<keyword evidence="5 9" id="KW-0812">Transmembrane</keyword>